<keyword evidence="2 4" id="KW-0863">Zinc-finger</keyword>
<sequence length="126" mass="14682">MPDVLLCDALLDQRLFSGVGNIIKNEVLFRIRAHPANHICDLPPRKLTELIKQAREYSFDFLRWKRESELKKHWLVHTRRTCPSCGGPVSKVYMGTTHRRTFFCPECQVDYRVASGAPGTKKRNRR</sequence>
<evidence type="ECO:0000256" key="4">
    <source>
        <dbReference type="PROSITE-ProRule" id="PRU00391"/>
    </source>
</evidence>
<keyword evidence="1" id="KW-0479">Metal-binding</keyword>
<evidence type="ECO:0000256" key="2">
    <source>
        <dbReference type="ARBA" id="ARBA00022771"/>
    </source>
</evidence>
<feature type="domain" description="FPG-type" evidence="5">
    <location>
        <begin position="75"/>
        <end position="109"/>
    </location>
</feature>
<name>A0AA39CUU0_9EURO</name>
<keyword evidence="3" id="KW-0862">Zinc</keyword>
<dbReference type="InterPro" id="IPR000214">
    <property type="entry name" value="Znf_DNA_glyclase/AP_lyase"/>
</dbReference>
<dbReference type="PANTHER" id="PTHR22993:SF9">
    <property type="entry name" value="FORMAMIDOPYRIMIDINE-DNA GLYCOSYLASE"/>
    <property type="match status" value="1"/>
</dbReference>
<dbReference type="Pfam" id="PF06831">
    <property type="entry name" value="H2TH"/>
    <property type="match status" value="1"/>
</dbReference>
<evidence type="ECO:0000259" key="5">
    <source>
        <dbReference type="PROSITE" id="PS51066"/>
    </source>
</evidence>
<evidence type="ECO:0000256" key="3">
    <source>
        <dbReference type="ARBA" id="ARBA00022833"/>
    </source>
</evidence>
<dbReference type="PROSITE" id="PS51066">
    <property type="entry name" value="ZF_FPG_2"/>
    <property type="match status" value="1"/>
</dbReference>
<dbReference type="EMBL" id="JAPDRN010000077">
    <property type="protein sequence ID" value="KAJ9627509.1"/>
    <property type="molecule type" value="Genomic_DNA"/>
</dbReference>
<dbReference type="SUPFAM" id="SSF46946">
    <property type="entry name" value="S13-like H2TH domain"/>
    <property type="match status" value="1"/>
</dbReference>
<dbReference type="GO" id="GO:0006284">
    <property type="term" value="P:base-excision repair"/>
    <property type="evidence" value="ECO:0007669"/>
    <property type="project" value="InterPro"/>
</dbReference>
<dbReference type="GO" id="GO:0019104">
    <property type="term" value="F:DNA N-glycosylase activity"/>
    <property type="evidence" value="ECO:0007669"/>
    <property type="project" value="TreeGrafter"/>
</dbReference>
<dbReference type="InterPro" id="IPR010979">
    <property type="entry name" value="Ribosomal_uS13-like_H2TH"/>
</dbReference>
<dbReference type="GO" id="GO:0003684">
    <property type="term" value="F:damaged DNA binding"/>
    <property type="evidence" value="ECO:0007669"/>
    <property type="project" value="InterPro"/>
</dbReference>
<dbReference type="AlphaFoldDB" id="A0AA39CUU0"/>
<proteinExistence type="predicted"/>
<dbReference type="PANTHER" id="PTHR22993">
    <property type="entry name" value="FORMAMIDOPYRIMIDINE-DNA GLYCOSYLASE"/>
    <property type="match status" value="1"/>
</dbReference>
<protein>
    <recommendedName>
        <fullName evidence="5">FPG-type domain-containing protein</fullName>
    </recommendedName>
</protein>
<dbReference type="InterPro" id="IPR015886">
    <property type="entry name" value="H2TH_FPG"/>
</dbReference>
<comment type="caution">
    <text evidence="6">The sequence shown here is derived from an EMBL/GenBank/DDBJ whole genome shotgun (WGS) entry which is preliminary data.</text>
</comment>
<dbReference type="SUPFAM" id="SSF57716">
    <property type="entry name" value="Glucocorticoid receptor-like (DNA-binding domain)"/>
    <property type="match status" value="1"/>
</dbReference>
<dbReference type="GO" id="GO:0008270">
    <property type="term" value="F:zinc ion binding"/>
    <property type="evidence" value="ECO:0007669"/>
    <property type="project" value="UniProtKB-KW"/>
</dbReference>
<reference evidence="6" key="1">
    <citation type="submission" date="2022-10" db="EMBL/GenBank/DDBJ databases">
        <title>Culturing micro-colonial fungi from biological soil crusts in the Mojave desert and describing Neophaeococcomyces mojavensis, and introducing the new genera and species Taxawa tesnikishii.</title>
        <authorList>
            <person name="Kurbessoian T."/>
            <person name="Stajich J.E."/>
        </authorList>
    </citation>
    <scope>NUCLEOTIDE SEQUENCE</scope>
    <source>
        <strain evidence="6">TK_35</strain>
    </source>
</reference>
<evidence type="ECO:0000256" key="1">
    <source>
        <dbReference type="ARBA" id="ARBA00022723"/>
    </source>
</evidence>
<dbReference type="Gene3D" id="1.10.8.50">
    <property type="match status" value="1"/>
</dbReference>
<evidence type="ECO:0000313" key="6">
    <source>
        <dbReference type="EMBL" id="KAJ9627509.1"/>
    </source>
</evidence>
<organism evidence="6">
    <name type="scientific">Knufia peltigerae</name>
    <dbReference type="NCBI Taxonomy" id="1002370"/>
    <lineage>
        <taxon>Eukaryota</taxon>
        <taxon>Fungi</taxon>
        <taxon>Dikarya</taxon>
        <taxon>Ascomycota</taxon>
        <taxon>Pezizomycotina</taxon>
        <taxon>Eurotiomycetes</taxon>
        <taxon>Chaetothyriomycetidae</taxon>
        <taxon>Chaetothyriales</taxon>
        <taxon>Trichomeriaceae</taxon>
        <taxon>Knufia</taxon>
    </lineage>
</organism>
<gene>
    <name evidence="6" type="ORF">H2204_009736</name>
</gene>
<accession>A0AA39CUU0</accession>
<dbReference type="GO" id="GO:0003906">
    <property type="term" value="F:DNA-(apurinic or apyrimidinic site) endonuclease activity"/>
    <property type="evidence" value="ECO:0007669"/>
    <property type="project" value="InterPro"/>
</dbReference>